<name>A0A0F3GTS7_9BACT</name>
<gene>
    <name evidence="1" type="ORF">MBAV_002448</name>
</gene>
<organism evidence="1 2">
    <name type="scientific">Candidatus Magnetobacterium bavaricum</name>
    <dbReference type="NCBI Taxonomy" id="29290"/>
    <lineage>
        <taxon>Bacteria</taxon>
        <taxon>Pseudomonadati</taxon>
        <taxon>Nitrospirota</taxon>
        <taxon>Thermodesulfovibrionia</taxon>
        <taxon>Thermodesulfovibrionales</taxon>
        <taxon>Candidatus Magnetobacteriaceae</taxon>
        <taxon>Candidatus Magnetobacterium</taxon>
    </lineage>
</organism>
<evidence type="ECO:0000313" key="2">
    <source>
        <dbReference type="Proteomes" id="UP000033423"/>
    </source>
</evidence>
<reference evidence="1 2" key="1">
    <citation type="submission" date="2015-02" db="EMBL/GenBank/DDBJ databases">
        <title>Single-cell genomics of uncultivated deep-branching MTB reveals a conserved set of magnetosome genes.</title>
        <authorList>
            <person name="Kolinko S."/>
            <person name="Richter M."/>
            <person name="Glockner F.O."/>
            <person name="Brachmann A."/>
            <person name="Schuler D."/>
        </authorList>
    </citation>
    <scope>NUCLEOTIDE SEQUENCE [LARGE SCALE GENOMIC DNA]</scope>
    <source>
        <strain evidence="1">TM-1</strain>
    </source>
</reference>
<dbReference type="Proteomes" id="UP000033423">
    <property type="component" value="Unassembled WGS sequence"/>
</dbReference>
<proteinExistence type="predicted"/>
<evidence type="ECO:0000313" key="1">
    <source>
        <dbReference type="EMBL" id="KJU85365.1"/>
    </source>
</evidence>
<sequence length="56" mass="6252">MDIFPTGGYSVELPPLKEFNQDKNISTIDNIRDSWLAVGNALRNAMGIIDAEKDKE</sequence>
<dbReference type="EMBL" id="LACI01001057">
    <property type="protein sequence ID" value="KJU85365.1"/>
    <property type="molecule type" value="Genomic_DNA"/>
</dbReference>
<keyword evidence="2" id="KW-1185">Reference proteome</keyword>
<protein>
    <submittedName>
        <fullName evidence="1">Uncharacterized protein</fullName>
    </submittedName>
</protein>
<comment type="caution">
    <text evidence="1">The sequence shown here is derived from an EMBL/GenBank/DDBJ whole genome shotgun (WGS) entry which is preliminary data.</text>
</comment>
<accession>A0A0F3GTS7</accession>
<dbReference type="AlphaFoldDB" id="A0A0F3GTS7"/>